<reference evidence="14 15" key="1">
    <citation type="submission" date="2019-03" db="EMBL/GenBank/DDBJ databases">
        <authorList>
            <person name="Kox A.R. M."/>
        </authorList>
    </citation>
    <scope>NUCLEOTIDE SEQUENCE [LARGE SCALE GENOMIC DNA]</scope>
    <source>
        <strain evidence="14">MTUNDRAET4 annotated genome</strain>
    </source>
</reference>
<gene>
    <name evidence="14" type="ORF">MTUNDRAET4_3054</name>
</gene>
<dbReference type="InterPro" id="IPR051402">
    <property type="entry name" value="KPR-Related"/>
</dbReference>
<dbReference type="EC" id="1.1.1.169" evidence="4 11"/>
<evidence type="ECO:0000256" key="9">
    <source>
        <dbReference type="ARBA" id="ARBA00032024"/>
    </source>
</evidence>
<dbReference type="Gene3D" id="1.10.1040.10">
    <property type="entry name" value="N-(1-d-carboxylethyl)-l-norvaline Dehydrogenase, domain 2"/>
    <property type="match status" value="1"/>
</dbReference>
<dbReference type="InterPro" id="IPR003710">
    <property type="entry name" value="ApbA"/>
</dbReference>
<dbReference type="EMBL" id="LR536450">
    <property type="protein sequence ID" value="VFU09941.1"/>
    <property type="molecule type" value="Genomic_DNA"/>
</dbReference>
<dbReference type="UniPathway" id="UPA00028">
    <property type="reaction ID" value="UER00004"/>
</dbReference>
<keyword evidence="8 11" id="KW-0560">Oxidoreductase</keyword>
<dbReference type="GO" id="GO:0005737">
    <property type="term" value="C:cytoplasm"/>
    <property type="evidence" value="ECO:0007669"/>
    <property type="project" value="TreeGrafter"/>
</dbReference>
<feature type="domain" description="Ketopantoate reductase C-terminal" evidence="13">
    <location>
        <begin position="179"/>
        <end position="277"/>
    </location>
</feature>
<evidence type="ECO:0000256" key="1">
    <source>
        <dbReference type="ARBA" id="ARBA00002919"/>
    </source>
</evidence>
<name>A0A4U8Z3F9_METTU</name>
<evidence type="ECO:0000313" key="15">
    <source>
        <dbReference type="Proteomes" id="UP000294360"/>
    </source>
</evidence>
<evidence type="ECO:0000256" key="4">
    <source>
        <dbReference type="ARBA" id="ARBA00013014"/>
    </source>
</evidence>
<dbReference type="PANTHER" id="PTHR21708">
    <property type="entry name" value="PROBABLE 2-DEHYDROPANTOATE 2-REDUCTASE"/>
    <property type="match status" value="1"/>
</dbReference>
<dbReference type="NCBIfam" id="TIGR00745">
    <property type="entry name" value="apbA_panE"/>
    <property type="match status" value="1"/>
</dbReference>
<dbReference type="InterPro" id="IPR013332">
    <property type="entry name" value="KPR_N"/>
</dbReference>
<dbReference type="InterPro" id="IPR036291">
    <property type="entry name" value="NAD(P)-bd_dom_sf"/>
</dbReference>
<dbReference type="FunFam" id="3.40.50.720:FF:000307">
    <property type="entry name" value="2-dehydropantoate 2-reductase"/>
    <property type="match status" value="1"/>
</dbReference>
<evidence type="ECO:0000256" key="5">
    <source>
        <dbReference type="ARBA" id="ARBA00019465"/>
    </source>
</evidence>
<comment type="similarity">
    <text evidence="3 11">Belongs to the ketopantoate reductase family.</text>
</comment>
<dbReference type="Pfam" id="PF02558">
    <property type="entry name" value="ApbA"/>
    <property type="match status" value="1"/>
</dbReference>
<comment type="pathway">
    <text evidence="2 11">Cofactor biosynthesis; (R)-pantothenate biosynthesis; (R)-pantoate from 3-methyl-2-oxobutanoate: step 2/2.</text>
</comment>
<feature type="domain" description="Ketopantoate reductase N-terminal" evidence="12">
    <location>
        <begin position="3"/>
        <end position="150"/>
    </location>
</feature>
<evidence type="ECO:0000256" key="6">
    <source>
        <dbReference type="ARBA" id="ARBA00022655"/>
    </source>
</evidence>
<proteinExistence type="inferred from homology"/>
<dbReference type="AlphaFoldDB" id="A0A4U8Z3F9"/>
<evidence type="ECO:0000259" key="12">
    <source>
        <dbReference type="Pfam" id="PF02558"/>
    </source>
</evidence>
<comment type="catalytic activity">
    <reaction evidence="10 11">
        <text>(R)-pantoate + NADP(+) = 2-dehydropantoate + NADPH + H(+)</text>
        <dbReference type="Rhea" id="RHEA:16233"/>
        <dbReference type="ChEBI" id="CHEBI:11561"/>
        <dbReference type="ChEBI" id="CHEBI:15378"/>
        <dbReference type="ChEBI" id="CHEBI:15980"/>
        <dbReference type="ChEBI" id="CHEBI:57783"/>
        <dbReference type="ChEBI" id="CHEBI:58349"/>
        <dbReference type="EC" id="1.1.1.169"/>
    </reaction>
</comment>
<dbReference type="OrthoDB" id="9796561at2"/>
<dbReference type="RefSeq" id="WP_134490497.1">
    <property type="nucleotide sequence ID" value="NZ_CP139089.1"/>
</dbReference>
<keyword evidence="6 11" id="KW-0566">Pantothenate biosynthesis</keyword>
<dbReference type="SUPFAM" id="SSF51735">
    <property type="entry name" value="NAD(P)-binding Rossmann-fold domains"/>
    <property type="match status" value="1"/>
</dbReference>
<dbReference type="PANTHER" id="PTHR21708:SF26">
    <property type="entry name" value="2-DEHYDROPANTOATE 2-REDUCTASE"/>
    <property type="match status" value="1"/>
</dbReference>
<evidence type="ECO:0000259" key="13">
    <source>
        <dbReference type="Pfam" id="PF08546"/>
    </source>
</evidence>
<evidence type="ECO:0000256" key="3">
    <source>
        <dbReference type="ARBA" id="ARBA00007870"/>
    </source>
</evidence>
<dbReference type="Proteomes" id="UP000294360">
    <property type="component" value="Chromosome"/>
</dbReference>
<dbReference type="Gene3D" id="3.40.50.720">
    <property type="entry name" value="NAD(P)-binding Rossmann-like Domain"/>
    <property type="match status" value="1"/>
</dbReference>
<dbReference type="KEGG" id="mtun:MTUNDRAET4_3054"/>
<dbReference type="InterPro" id="IPR013752">
    <property type="entry name" value="KPA_reductase"/>
</dbReference>
<keyword evidence="7 11" id="KW-0521">NADP</keyword>
<dbReference type="SUPFAM" id="SSF48179">
    <property type="entry name" value="6-phosphogluconate dehydrogenase C-terminal domain-like"/>
    <property type="match status" value="1"/>
</dbReference>
<accession>A0A4U8Z3F9</accession>
<evidence type="ECO:0000256" key="2">
    <source>
        <dbReference type="ARBA" id="ARBA00004994"/>
    </source>
</evidence>
<organism evidence="14 15">
    <name type="scientific">Methylocella tundrae</name>
    <dbReference type="NCBI Taxonomy" id="227605"/>
    <lineage>
        <taxon>Bacteria</taxon>
        <taxon>Pseudomonadati</taxon>
        <taxon>Pseudomonadota</taxon>
        <taxon>Alphaproteobacteria</taxon>
        <taxon>Hyphomicrobiales</taxon>
        <taxon>Beijerinckiaceae</taxon>
        <taxon>Methylocella</taxon>
    </lineage>
</organism>
<sequence>MRILVVGAGAIGGYFGARLLKAGRDVTFLVRSRRVAQLAKTGLVVKSPLGDIDIQNPPVISAEALREPFDLIILSCKAYDLDGAIDSFAPAVGPDTAILPLLNGMRHLDALDARFGAAHVLGGLCAISTALDPEGRILHFGNFHNLAFGERGCVGSKQVAAIETALLNAGFDARRSGKILQDMWDKWAFIASAAGITCLMRAAAGDIAAAGASDLATSLVDECASIAAENGYGPSEAALARSKTMLTAPGSEFVASMLRDVERGAPTEADHILGDLLSRRIVGPDPKSLLRIAYAHLKAYEARRAREAAATKPPPTQS</sequence>
<evidence type="ECO:0000256" key="11">
    <source>
        <dbReference type="RuleBase" id="RU362068"/>
    </source>
</evidence>
<dbReference type="GO" id="GO:0015940">
    <property type="term" value="P:pantothenate biosynthetic process"/>
    <property type="evidence" value="ECO:0007669"/>
    <property type="project" value="UniProtKB-UniPathway"/>
</dbReference>
<evidence type="ECO:0000256" key="8">
    <source>
        <dbReference type="ARBA" id="ARBA00023002"/>
    </source>
</evidence>
<dbReference type="Pfam" id="PF08546">
    <property type="entry name" value="ApbA_C"/>
    <property type="match status" value="1"/>
</dbReference>
<dbReference type="InterPro" id="IPR008927">
    <property type="entry name" value="6-PGluconate_DH-like_C_sf"/>
</dbReference>
<dbReference type="GO" id="GO:0008677">
    <property type="term" value="F:2-dehydropantoate 2-reductase activity"/>
    <property type="evidence" value="ECO:0007669"/>
    <property type="project" value="UniProtKB-EC"/>
</dbReference>
<dbReference type="NCBIfam" id="NF005094">
    <property type="entry name" value="PRK06522.2-5"/>
    <property type="match status" value="1"/>
</dbReference>
<dbReference type="InterPro" id="IPR013328">
    <property type="entry name" value="6PGD_dom2"/>
</dbReference>
<protein>
    <recommendedName>
        <fullName evidence="5 11">2-dehydropantoate 2-reductase</fullName>
        <ecNumber evidence="4 11">1.1.1.169</ecNumber>
    </recommendedName>
    <alternativeName>
        <fullName evidence="9 11">Ketopantoate reductase</fullName>
    </alternativeName>
</protein>
<evidence type="ECO:0000313" key="14">
    <source>
        <dbReference type="EMBL" id="VFU09941.1"/>
    </source>
</evidence>
<comment type="function">
    <text evidence="1 11">Catalyzes the NADPH-dependent reduction of ketopantoate into pantoic acid.</text>
</comment>
<evidence type="ECO:0000256" key="10">
    <source>
        <dbReference type="ARBA" id="ARBA00048793"/>
    </source>
</evidence>
<evidence type="ECO:0000256" key="7">
    <source>
        <dbReference type="ARBA" id="ARBA00022857"/>
    </source>
</evidence>